<dbReference type="InterPro" id="IPR033896">
    <property type="entry name" value="MEF2-like_N"/>
</dbReference>
<accession>A0AAD8U164</accession>
<evidence type="ECO:0000256" key="6">
    <source>
        <dbReference type="SAM" id="MobiDB-lite"/>
    </source>
</evidence>
<evidence type="ECO:0000259" key="7">
    <source>
        <dbReference type="PROSITE" id="PS50066"/>
    </source>
</evidence>
<evidence type="ECO:0000313" key="8">
    <source>
        <dbReference type="EMBL" id="KAK1698005.1"/>
    </source>
</evidence>
<evidence type="ECO:0000256" key="2">
    <source>
        <dbReference type="ARBA" id="ARBA00023015"/>
    </source>
</evidence>
<dbReference type="GO" id="GO:0046983">
    <property type="term" value="F:protein dimerization activity"/>
    <property type="evidence" value="ECO:0007669"/>
    <property type="project" value="InterPro"/>
</dbReference>
<dbReference type="AlphaFoldDB" id="A0AAD8U164"/>
<evidence type="ECO:0000256" key="4">
    <source>
        <dbReference type="ARBA" id="ARBA00023163"/>
    </source>
</evidence>
<evidence type="ECO:0000256" key="5">
    <source>
        <dbReference type="ARBA" id="ARBA00023242"/>
    </source>
</evidence>
<evidence type="ECO:0000313" key="9">
    <source>
        <dbReference type="Proteomes" id="UP001231189"/>
    </source>
</evidence>
<dbReference type="GO" id="GO:0005634">
    <property type="term" value="C:nucleus"/>
    <property type="evidence" value="ECO:0007669"/>
    <property type="project" value="UniProtKB-SubCell"/>
</dbReference>
<dbReference type="FunFam" id="3.40.1810.10:FF:000006">
    <property type="entry name" value="Agamous-like MADS-box protein AGL62"/>
    <property type="match status" value="1"/>
</dbReference>
<feature type="region of interest" description="Disordered" evidence="6">
    <location>
        <begin position="81"/>
        <end position="100"/>
    </location>
</feature>
<keyword evidence="5" id="KW-0539">Nucleus</keyword>
<dbReference type="GO" id="GO:0045944">
    <property type="term" value="P:positive regulation of transcription by RNA polymerase II"/>
    <property type="evidence" value="ECO:0007669"/>
    <property type="project" value="InterPro"/>
</dbReference>
<dbReference type="PRINTS" id="PR00404">
    <property type="entry name" value="MADSDOMAIN"/>
</dbReference>
<feature type="domain" description="MADS-box" evidence="7">
    <location>
        <begin position="6"/>
        <end position="66"/>
    </location>
</feature>
<keyword evidence="9" id="KW-1185">Reference proteome</keyword>
<keyword evidence="4" id="KW-0804">Transcription</keyword>
<dbReference type="CDD" id="cd00265">
    <property type="entry name" value="MADS_MEF2_like"/>
    <property type="match status" value="1"/>
</dbReference>
<evidence type="ECO:0000256" key="1">
    <source>
        <dbReference type="ARBA" id="ARBA00004123"/>
    </source>
</evidence>
<comment type="caution">
    <text evidence="8">The sequence shown here is derived from an EMBL/GenBank/DDBJ whole genome shotgun (WGS) entry which is preliminary data.</text>
</comment>
<evidence type="ECO:0000256" key="3">
    <source>
        <dbReference type="ARBA" id="ARBA00023125"/>
    </source>
</evidence>
<dbReference type="Pfam" id="PF00319">
    <property type="entry name" value="SRF-TF"/>
    <property type="match status" value="1"/>
</dbReference>
<sequence>MAGWGQGRRKIEIRRIESKLARQVCFSKRRPGLFKKAAELAVLCGAKVAAVAFSPGGNAFSFGDPSVESVLGRFRPSTNSQEAQAAAAAGGRVRDRNHAPPELNQELGQVHALLEVEKAQREVADEALAKARAEGLQLAAWLETDVGKLGEEDLVAFVADLAKLDAANDVAAGADPVPLETLLTGLTVHGGGDGFEFGGTSGGMEIMAMPPPPGFAALTERVPQGFGLHDFPQ</sequence>
<dbReference type="InterPro" id="IPR002100">
    <property type="entry name" value="TF_MADSbox"/>
</dbReference>
<proteinExistence type="predicted"/>
<comment type="subcellular location">
    <subcellularLocation>
        <location evidence="1">Nucleus</location>
    </subcellularLocation>
</comment>
<protein>
    <recommendedName>
        <fullName evidence="7">MADS-box domain-containing protein</fullName>
    </recommendedName>
</protein>
<keyword evidence="2" id="KW-0805">Transcription regulation</keyword>
<dbReference type="PANTHER" id="PTHR11945">
    <property type="entry name" value="MADS BOX PROTEIN"/>
    <property type="match status" value="1"/>
</dbReference>
<organism evidence="8 9">
    <name type="scientific">Lolium multiflorum</name>
    <name type="common">Italian ryegrass</name>
    <name type="synonym">Lolium perenne subsp. multiflorum</name>
    <dbReference type="NCBI Taxonomy" id="4521"/>
    <lineage>
        <taxon>Eukaryota</taxon>
        <taxon>Viridiplantae</taxon>
        <taxon>Streptophyta</taxon>
        <taxon>Embryophyta</taxon>
        <taxon>Tracheophyta</taxon>
        <taxon>Spermatophyta</taxon>
        <taxon>Magnoliopsida</taxon>
        <taxon>Liliopsida</taxon>
        <taxon>Poales</taxon>
        <taxon>Poaceae</taxon>
        <taxon>BOP clade</taxon>
        <taxon>Pooideae</taxon>
        <taxon>Poodae</taxon>
        <taxon>Poeae</taxon>
        <taxon>Poeae Chloroplast Group 2 (Poeae type)</taxon>
        <taxon>Loliodinae</taxon>
        <taxon>Loliinae</taxon>
        <taxon>Lolium</taxon>
    </lineage>
</organism>
<dbReference type="SMART" id="SM00432">
    <property type="entry name" value="MADS"/>
    <property type="match status" value="1"/>
</dbReference>
<dbReference type="Gene3D" id="3.40.1810.10">
    <property type="entry name" value="Transcription factor, MADS-box"/>
    <property type="match status" value="1"/>
</dbReference>
<dbReference type="GO" id="GO:0000978">
    <property type="term" value="F:RNA polymerase II cis-regulatory region sequence-specific DNA binding"/>
    <property type="evidence" value="ECO:0007669"/>
    <property type="project" value="TreeGrafter"/>
</dbReference>
<keyword evidence="3" id="KW-0238">DNA-binding</keyword>
<dbReference type="PROSITE" id="PS50066">
    <property type="entry name" value="MADS_BOX_2"/>
    <property type="match status" value="1"/>
</dbReference>
<name>A0AAD8U164_LOLMU</name>
<dbReference type="Proteomes" id="UP001231189">
    <property type="component" value="Unassembled WGS sequence"/>
</dbReference>
<dbReference type="InterPro" id="IPR036879">
    <property type="entry name" value="TF_MADSbox_sf"/>
</dbReference>
<dbReference type="PANTHER" id="PTHR11945:SF629">
    <property type="entry name" value="OS02G0164450 PROTEIN"/>
    <property type="match status" value="1"/>
</dbReference>
<dbReference type="SUPFAM" id="SSF55455">
    <property type="entry name" value="SRF-like"/>
    <property type="match status" value="1"/>
</dbReference>
<gene>
    <name evidence="8" type="ORF">QYE76_014702</name>
</gene>
<dbReference type="EMBL" id="JAUUTY010000001">
    <property type="protein sequence ID" value="KAK1698005.1"/>
    <property type="molecule type" value="Genomic_DNA"/>
</dbReference>
<dbReference type="GO" id="GO:0000981">
    <property type="term" value="F:DNA-binding transcription factor activity, RNA polymerase II-specific"/>
    <property type="evidence" value="ECO:0007669"/>
    <property type="project" value="TreeGrafter"/>
</dbReference>
<reference evidence="8" key="1">
    <citation type="submission" date="2023-07" db="EMBL/GenBank/DDBJ databases">
        <title>A chromosome-level genome assembly of Lolium multiflorum.</title>
        <authorList>
            <person name="Chen Y."/>
            <person name="Copetti D."/>
            <person name="Kolliker R."/>
            <person name="Studer B."/>
        </authorList>
    </citation>
    <scope>NUCLEOTIDE SEQUENCE</scope>
    <source>
        <strain evidence="8">02402/16</strain>
        <tissue evidence="8">Leaf</tissue>
    </source>
</reference>